<dbReference type="InterPro" id="IPR013766">
    <property type="entry name" value="Thioredoxin_domain"/>
</dbReference>
<name>A0AAD2DQQ3_9LAMI</name>
<sequence>MACVLETLTVPRASAVPSTSLTPVTGASSSRRSSNRFSQFRGLKIQQNRCALSLSSTSKIARRGSQIVCEAQETAFKVAEVTEAAWDSLVLGSSSPVLVEFWAPWCGPCHESPSIATKYGIRSIPTVMIFKNGEKKDFILFLRPNSVSDSLSGLYLLIFSWLYGVQSSSLESDDKPKCPICKAYITTSSLVPLYGRGTSSAESDGKKCQLDLVIPHRPVAHGMNSLLPSNQQLHPNPFQPQQPSFHHSFDNYAPMTPSSFGGTTTTNFFNPTIHMFGEMVFARIFGSSEASLFSYPRTNSYPIMANGSPRLRRQEMQVDKSLNRLDSLTNANSGGGHRGVGPNKGKRIKLEGVGEITYRVDQLV</sequence>
<feature type="domain" description="Thioredoxin" evidence="2">
    <location>
        <begin position="78"/>
        <end position="110"/>
    </location>
</feature>
<dbReference type="EMBL" id="OU503039">
    <property type="protein sequence ID" value="CAI9760480.1"/>
    <property type="molecule type" value="Genomic_DNA"/>
</dbReference>
<dbReference type="PANTHER" id="PTHR45663:SF11">
    <property type="entry name" value="GEO12009P1"/>
    <property type="match status" value="1"/>
</dbReference>
<dbReference type="Proteomes" id="UP000834106">
    <property type="component" value="Chromosome 4"/>
</dbReference>
<keyword evidence="4" id="KW-1185">Reference proteome</keyword>
<proteinExistence type="predicted"/>
<dbReference type="GO" id="GO:0015035">
    <property type="term" value="F:protein-disulfide reductase activity"/>
    <property type="evidence" value="ECO:0007669"/>
    <property type="project" value="TreeGrafter"/>
</dbReference>
<feature type="region of interest" description="Disordered" evidence="1">
    <location>
        <begin position="326"/>
        <end position="346"/>
    </location>
</feature>
<gene>
    <name evidence="3" type="ORF">FPE_LOCUS7910</name>
</gene>
<organism evidence="3 4">
    <name type="scientific">Fraxinus pennsylvanica</name>
    <dbReference type="NCBI Taxonomy" id="56036"/>
    <lineage>
        <taxon>Eukaryota</taxon>
        <taxon>Viridiplantae</taxon>
        <taxon>Streptophyta</taxon>
        <taxon>Embryophyta</taxon>
        <taxon>Tracheophyta</taxon>
        <taxon>Spermatophyta</taxon>
        <taxon>Magnoliopsida</taxon>
        <taxon>eudicotyledons</taxon>
        <taxon>Gunneridae</taxon>
        <taxon>Pentapetalae</taxon>
        <taxon>asterids</taxon>
        <taxon>lamiids</taxon>
        <taxon>Lamiales</taxon>
        <taxon>Oleaceae</taxon>
        <taxon>Oleeae</taxon>
        <taxon>Fraxinus</taxon>
    </lineage>
</organism>
<evidence type="ECO:0000313" key="3">
    <source>
        <dbReference type="EMBL" id="CAI9760480.1"/>
    </source>
</evidence>
<evidence type="ECO:0000313" key="4">
    <source>
        <dbReference type="Proteomes" id="UP000834106"/>
    </source>
</evidence>
<dbReference type="InterPro" id="IPR036249">
    <property type="entry name" value="Thioredoxin-like_sf"/>
</dbReference>
<evidence type="ECO:0000259" key="2">
    <source>
        <dbReference type="Pfam" id="PF00085"/>
    </source>
</evidence>
<evidence type="ECO:0000256" key="1">
    <source>
        <dbReference type="SAM" id="MobiDB-lite"/>
    </source>
</evidence>
<dbReference type="SUPFAM" id="SSF52833">
    <property type="entry name" value="Thioredoxin-like"/>
    <property type="match status" value="1"/>
</dbReference>
<accession>A0AAD2DQQ3</accession>
<dbReference type="CDD" id="cd02947">
    <property type="entry name" value="TRX_family"/>
    <property type="match status" value="1"/>
</dbReference>
<dbReference type="PANTHER" id="PTHR45663">
    <property type="entry name" value="GEO12009P1"/>
    <property type="match status" value="1"/>
</dbReference>
<protein>
    <recommendedName>
        <fullName evidence="2">Thioredoxin domain-containing protein</fullName>
    </recommendedName>
</protein>
<dbReference type="GO" id="GO:0005737">
    <property type="term" value="C:cytoplasm"/>
    <property type="evidence" value="ECO:0007669"/>
    <property type="project" value="TreeGrafter"/>
</dbReference>
<dbReference type="Pfam" id="PF00085">
    <property type="entry name" value="Thioredoxin"/>
    <property type="match status" value="1"/>
</dbReference>
<reference evidence="3" key="1">
    <citation type="submission" date="2023-05" db="EMBL/GenBank/DDBJ databases">
        <authorList>
            <person name="Huff M."/>
        </authorList>
    </citation>
    <scope>NUCLEOTIDE SEQUENCE</scope>
</reference>
<dbReference type="AlphaFoldDB" id="A0AAD2DQQ3"/>
<dbReference type="Gene3D" id="3.40.30.10">
    <property type="entry name" value="Glutaredoxin"/>
    <property type="match status" value="2"/>
</dbReference>